<evidence type="ECO:0000313" key="1">
    <source>
        <dbReference type="EMBL" id="VDD60540.1"/>
    </source>
</evidence>
<proteinExistence type="predicted"/>
<sequence length="70" mass="7782">MLPYIAKKVCPAVGECAQVPFRVVRMHATGDRNPTMAGLTDDLVDIFRKHYAMDIYKGVVVPCICVRVVC</sequence>
<protein>
    <submittedName>
        <fullName evidence="1">Uncharacterized protein</fullName>
    </submittedName>
</protein>
<reference evidence="1" key="1">
    <citation type="submission" date="2018-11" db="EMBL/GenBank/DDBJ databases">
        <authorList>
            <consortium name="Genoscope - CEA"/>
            <person name="William W."/>
        </authorList>
    </citation>
    <scope>NUCLEOTIDE SEQUENCE</scope>
</reference>
<dbReference type="EMBL" id="LR031880">
    <property type="protein sequence ID" value="VDD60540.1"/>
    <property type="molecule type" value="Genomic_DNA"/>
</dbReference>
<organism evidence="1">
    <name type="scientific">Brassica oleracea</name>
    <name type="common">Wild cabbage</name>
    <dbReference type="NCBI Taxonomy" id="3712"/>
    <lineage>
        <taxon>Eukaryota</taxon>
        <taxon>Viridiplantae</taxon>
        <taxon>Streptophyta</taxon>
        <taxon>Embryophyta</taxon>
        <taxon>Tracheophyta</taxon>
        <taxon>Spermatophyta</taxon>
        <taxon>Magnoliopsida</taxon>
        <taxon>eudicotyledons</taxon>
        <taxon>Gunneridae</taxon>
        <taxon>Pentapetalae</taxon>
        <taxon>rosids</taxon>
        <taxon>malvids</taxon>
        <taxon>Brassicales</taxon>
        <taxon>Brassicaceae</taxon>
        <taxon>Brassiceae</taxon>
        <taxon>Brassica</taxon>
    </lineage>
</organism>
<gene>
    <name evidence="1" type="ORF">BOLC6T35993H</name>
</gene>
<name>A0A3P6G682_BRAOL</name>
<dbReference type="AlphaFoldDB" id="A0A3P6G682"/>
<accession>A0A3P6G682</accession>